<comment type="caution">
    <text evidence="1">The sequence shown here is derived from an EMBL/GenBank/DDBJ whole genome shotgun (WGS) entry which is preliminary data.</text>
</comment>
<organism evidence="1 2">
    <name type="scientific">Eumeta variegata</name>
    <name type="common">Bagworm moth</name>
    <name type="synonym">Eumeta japonica</name>
    <dbReference type="NCBI Taxonomy" id="151549"/>
    <lineage>
        <taxon>Eukaryota</taxon>
        <taxon>Metazoa</taxon>
        <taxon>Ecdysozoa</taxon>
        <taxon>Arthropoda</taxon>
        <taxon>Hexapoda</taxon>
        <taxon>Insecta</taxon>
        <taxon>Pterygota</taxon>
        <taxon>Neoptera</taxon>
        <taxon>Endopterygota</taxon>
        <taxon>Lepidoptera</taxon>
        <taxon>Glossata</taxon>
        <taxon>Ditrysia</taxon>
        <taxon>Tineoidea</taxon>
        <taxon>Psychidae</taxon>
        <taxon>Oiketicinae</taxon>
        <taxon>Eumeta</taxon>
    </lineage>
</organism>
<evidence type="ECO:0000313" key="1">
    <source>
        <dbReference type="EMBL" id="GBP50278.1"/>
    </source>
</evidence>
<proteinExistence type="predicted"/>
<keyword evidence="2" id="KW-1185">Reference proteome</keyword>
<accession>A0A4C1WFY2</accession>
<name>A0A4C1WFY2_EUMVA</name>
<dbReference type="Proteomes" id="UP000299102">
    <property type="component" value="Unassembled WGS sequence"/>
</dbReference>
<evidence type="ECO:0000313" key="2">
    <source>
        <dbReference type="Proteomes" id="UP000299102"/>
    </source>
</evidence>
<sequence>MVYRLFNEWMRGEVTLTNEERSDFSLTAVIERKCAELFTAIRATNLRFGPYDREAGRAMGGCGILSIATSGSGIKMGPKSKLGSQSQMESEAELRVDWQPYYLEAESTFDSEIALQLHHQTLKASHGQSAFENNSITPKHYYFILLGSDNAYHPVTSLKPENRPCSLMKWPRARGRAGPRRPFAFLRIPRTGGPGKHPPTCKINRRPARLRVEFLSLSELNVAYRRGWRKV</sequence>
<reference evidence="1 2" key="1">
    <citation type="journal article" date="2019" name="Commun. Biol.">
        <title>The bagworm genome reveals a unique fibroin gene that provides high tensile strength.</title>
        <authorList>
            <person name="Kono N."/>
            <person name="Nakamura H."/>
            <person name="Ohtoshi R."/>
            <person name="Tomita M."/>
            <person name="Numata K."/>
            <person name="Arakawa K."/>
        </authorList>
    </citation>
    <scope>NUCLEOTIDE SEQUENCE [LARGE SCALE GENOMIC DNA]</scope>
</reference>
<dbReference type="EMBL" id="BGZK01000562">
    <property type="protein sequence ID" value="GBP50278.1"/>
    <property type="molecule type" value="Genomic_DNA"/>
</dbReference>
<gene>
    <name evidence="1" type="ORF">EVAR_40820_1</name>
</gene>
<dbReference type="AlphaFoldDB" id="A0A4C1WFY2"/>
<protein>
    <submittedName>
        <fullName evidence="1">Uncharacterized protein</fullName>
    </submittedName>
</protein>